<keyword evidence="10" id="KW-0573">Peptidoglycan synthesis</keyword>
<dbReference type="InterPro" id="IPR036615">
    <property type="entry name" value="Mur_ligase_C_dom_sf"/>
</dbReference>
<evidence type="ECO:0000313" key="19">
    <source>
        <dbReference type="Proteomes" id="UP000063781"/>
    </source>
</evidence>
<keyword evidence="6" id="KW-0132">Cell division</keyword>
<evidence type="ECO:0000313" key="18">
    <source>
        <dbReference type="EMBL" id="AMC93458.1"/>
    </source>
</evidence>
<dbReference type="GO" id="GO:0009252">
    <property type="term" value="P:peptidoglycan biosynthetic process"/>
    <property type="evidence" value="ECO:0007669"/>
    <property type="project" value="UniProtKB-UniRule"/>
</dbReference>
<dbReference type="NCBIfam" id="TIGR01082">
    <property type="entry name" value="murC"/>
    <property type="match status" value="1"/>
</dbReference>
<keyword evidence="19" id="KW-1185">Reference proteome</keyword>
<keyword evidence="7" id="KW-0547">Nucleotide-binding</keyword>
<evidence type="ECO:0000256" key="11">
    <source>
        <dbReference type="ARBA" id="ARBA00023306"/>
    </source>
</evidence>
<dbReference type="STRING" id="1514105.AOC36_05535"/>
<dbReference type="Proteomes" id="UP000063781">
    <property type="component" value="Chromosome"/>
</dbReference>
<dbReference type="InterPro" id="IPR004101">
    <property type="entry name" value="Mur_ligase_C"/>
</dbReference>
<dbReference type="EMBL" id="CP013213">
    <property type="protein sequence ID" value="AMC93458.1"/>
    <property type="molecule type" value="Genomic_DNA"/>
</dbReference>
<dbReference type="InterPro" id="IPR050061">
    <property type="entry name" value="MurCDEF_pg_biosynth"/>
</dbReference>
<dbReference type="InterPro" id="IPR036565">
    <property type="entry name" value="Mur-like_cat_sf"/>
</dbReference>
<dbReference type="SUPFAM" id="SSF51984">
    <property type="entry name" value="MurCD N-terminal domain"/>
    <property type="match status" value="1"/>
</dbReference>
<proteinExistence type="predicted"/>
<evidence type="ECO:0000256" key="7">
    <source>
        <dbReference type="ARBA" id="ARBA00022741"/>
    </source>
</evidence>
<dbReference type="Gene3D" id="3.90.190.20">
    <property type="entry name" value="Mur ligase, C-terminal domain"/>
    <property type="match status" value="1"/>
</dbReference>
<feature type="domain" description="Mur ligase N-terminal catalytic" evidence="15">
    <location>
        <begin position="9"/>
        <end position="108"/>
    </location>
</feature>
<dbReference type="PANTHER" id="PTHR43445">
    <property type="entry name" value="UDP-N-ACETYLMURAMATE--L-ALANINE LIGASE-RELATED"/>
    <property type="match status" value="1"/>
</dbReference>
<evidence type="ECO:0000256" key="13">
    <source>
        <dbReference type="ARBA" id="ARBA00047833"/>
    </source>
</evidence>
<keyword evidence="9" id="KW-0133">Cell shape</keyword>
<name>A0A0X8GZT6_9FIRM</name>
<evidence type="ECO:0000259" key="17">
    <source>
        <dbReference type="Pfam" id="PF08245"/>
    </source>
</evidence>
<dbReference type="InterPro" id="IPR000713">
    <property type="entry name" value="Mur_ligase_N"/>
</dbReference>
<evidence type="ECO:0000256" key="10">
    <source>
        <dbReference type="ARBA" id="ARBA00022984"/>
    </source>
</evidence>
<dbReference type="AlphaFoldDB" id="A0A0X8GZT6"/>
<dbReference type="GO" id="GO:0008360">
    <property type="term" value="P:regulation of cell shape"/>
    <property type="evidence" value="ECO:0007669"/>
    <property type="project" value="UniProtKB-KW"/>
</dbReference>
<dbReference type="SUPFAM" id="SSF53623">
    <property type="entry name" value="MurD-like peptide ligases, catalytic domain"/>
    <property type="match status" value="1"/>
</dbReference>
<dbReference type="InterPro" id="IPR013221">
    <property type="entry name" value="Mur_ligase_cen"/>
</dbReference>
<dbReference type="Pfam" id="PF08245">
    <property type="entry name" value="Mur_ligase_M"/>
    <property type="match status" value="1"/>
</dbReference>
<keyword evidence="4" id="KW-0963">Cytoplasm</keyword>
<evidence type="ECO:0000256" key="3">
    <source>
        <dbReference type="ARBA" id="ARBA00012211"/>
    </source>
</evidence>
<dbReference type="Pfam" id="PF01225">
    <property type="entry name" value="Mur_ligase"/>
    <property type="match status" value="1"/>
</dbReference>
<dbReference type="GO" id="GO:0005737">
    <property type="term" value="C:cytoplasm"/>
    <property type="evidence" value="ECO:0007669"/>
    <property type="project" value="UniProtKB-SubCell"/>
</dbReference>
<dbReference type="UniPathway" id="UPA00219"/>
<comment type="pathway">
    <text evidence="2">Cell wall biogenesis; peptidoglycan biosynthesis.</text>
</comment>
<keyword evidence="11" id="KW-0131">Cell cycle</keyword>
<gene>
    <name evidence="18" type="ORF">AOC36_05535</name>
</gene>
<evidence type="ECO:0000256" key="8">
    <source>
        <dbReference type="ARBA" id="ARBA00022840"/>
    </source>
</evidence>
<comment type="catalytic activity">
    <reaction evidence="13">
        <text>UDP-N-acetyl-alpha-D-muramate + L-alanine + ATP = UDP-N-acetyl-alpha-D-muramoyl-L-alanine + ADP + phosphate + H(+)</text>
        <dbReference type="Rhea" id="RHEA:23372"/>
        <dbReference type="ChEBI" id="CHEBI:15378"/>
        <dbReference type="ChEBI" id="CHEBI:30616"/>
        <dbReference type="ChEBI" id="CHEBI:43474"/>
        <dbReference type="ChEBI" id="CHEBI:57972"/>
        <dbReference type="ChEBI" id="CHEBI:70757"/>
        <dbReference type="ChEBI" id="CHEBI:83898"/>
        <dbReference type="ChEBI" id="CHEBI:456216"/>
        <dbReference type="EC" id="6.3.2.8"/>
    </reaction>
</comment>
<dbReference type="PANTHER" id="PTHR43445:SF3">
    <property type="entry name" value="UDP-N-ACETYLMURAMATE--L-ALANINE LIGASE"/>
    <property type="match status" value="1"/>
</dbReference>
<dbReference type="Gene3D" id="3.40.50.720">
    <property type="entry name" value="NAD(P)-binding Rossmann-like Domain"/>
    <property type="match status" value="1"/>
</dbReference>
<dbReference type="SUPFAM" id="SSF53244">
    <property type="entry name" value="MurD-like peptide ligases, peptide-binding domain"/>
    <property type="match status" value="1"/>
</dbReference>
<evidence type="ECO:0000256" key="6">
    <source>
        <dbReference type="ARBA" id="ARBA00022618"/>
    </source>
</evidence>
<comment type="subcellular location">
    <subcellularLocation>
        <location evidence="1">Cytoplasm</location>
    </subcellularLocation>
</comment>
<feature type="domain" description="Mur ligase central" evidence="17">
    <location>
        <begin position="112"/>
        <end position="280"/>
    </location>
</feature>
<dbReference type="GO" id="GO:0008763">
    <property type="term" value="F:UDP-N-acetylmuramate-L-alanine ligase activity"/>
    <property type="evidence" value="ECO:0007669"/>
    <property type="project" value="UniProtKB-UniRule"/>
</dbReference>
<evidence type="ECO:0000256" key="4">
    <source>
        <dbReference type="ARBA" id="ARBA00022490"/>
    </source>
</evidence>
<dbReference type="GO" id="GO:0071555">
    <property type="term" value="P:cell wall organization"/>
    <property type="evidence" value="ECO:0007669"/>
    <property type="project" value="UniProtKB-KW"/>
</dbReference>
<keyword evidence="8" id="KW-0067">ATP-binding</keyword>
<evidence type="ECO:0000256" key="5">
    <source>
        <dbReference type="ARBA" id="ARBA00022598"/>
    </source>
</evidence>
<evidence type="ECO:0000256" key="2">
    <source>
        <dbReference type="ARBA" id="ARBA00004752"/>
    </source>
</evidence>
<dbReference type="GO" id="GO:0005524">
    <property type="term" value="F:ATP binding"/>
    <property type="evidence" value="ECO:0007669"/>
    <property type="project" value="UniProtKB-KW"/>
</dbReference>
<dbReference type="InterPro" id="IPR005758">
    <property type="entry name" value="UDP-N-AcMur_Ala_ligase_MurC"/>
</dbReference>
<dbReference type="Pfam" id="PF02875">
    <property type="entry name" value="Mur_ligase_C"/>
    <property type="match status" value="1"/>
</dbReference>
<evidence type="ECO:0000256" key="14">
    <source>
        <dbReference type="NCBIfam" id="TIGR01082"/>
    </source>
</evidence>
<protein>
    <recommendedName>
        <fullName evidence="3 14">UDP-N-acetylmuramate--L-alanine ligase</fullName>
        <ecNumber evidence="3 14">6.3.2.8</ecNumber>
    </recommendedName>
</protein>
<dbReference type="GO" id="GO:0051301">
    <property type="term" value="P:cell division"/>
    <property type="evidence" value="ECO:0007669"/>
    <property type="project" value="UniProtKB-KW"/>
</dbReference>
<accession>A0A0X8GZT6</accession>
<evidence type="ECO:0000256" key="9">
    <source>
        <dbReference type="ARBA" id="ARBA00022960"/>
    </source>
</evidence>
<keyword evidence="12" id="KW-0961">Cell wall biogenesis/degradation</keyword>
<feature type="domain" description="Mur ligase C-terminal" evidence="16">
    <location>
        <begin position="309"/>
        <end position="392"/>
    </location>
</feature>
<dbReference type="OrthoDB" id="9804126at2"/>
<evidence type="ECO:0000256" key="12">
    <source>
        <dbReference type="ARBA" id="ARBA00023316"/>
    </source>
</evidence>
<reference evidence="18 19" key="1">
    <citation type="submission" date="2015-10" db="EMBL/GenBank/DDBJ databases">
        <title>Erysipelothrix larvae sp. LV19 isolated from the larval gut of the rhinoceros beetle, Trypoxylus dichotomus.</title>
        <authorList>
            <person name="Lim S."/>
            <person name="Kim B.-C."/>
        </authorList>
    </citation>
    <scope>NUCLEOTIDE SEQUENCE [LARGE SCALE GENOMIC DNA]</scope>
    <source>
        <strain evidence="18 19">LV19</strain>
    </source>
</reference>
<keyword evidence="5 18" id="KW-0436">Ligase</keyword>
<evidence type="ECO:0000256" key="1">
    <source>
        <dbReference type="ARBA" id="ARBA00004496"/>
    </source>
</evidence>
<sequence length="441" mass="50054">MTRVNHKDIYFIGIKGTGMSALALICKDLGYNVSGSDLDKHFFTETRLIEANIPIYSFNPSNIRDHTIVIVGNAFDDTFEEVVAASNNKTVTVYRYHQFLGHLMGQYRTISVSGTHGKTTTTTLLKDMLSEYKNTGYLIGDGSGLVENDDYYFAVEACEFRRHFLAYHPDIAVMTNFELDHVDYFKDEADYLSAYNEFSKNVKEVVIAWGDDPHFARLNLAPTTLTYGFSTKNDFQAINIDRSETHSYFDVIAHGQFIKRFDLPLVGDHMILNALSVIAVGLYEEIPVDLIERGLQNFSGAKRRYSIETVGESILIDDYAHHPTEIKVTLEATRIRYPNKKIVAIFKPHRVGRIYHFINEFITSLSIADEVAICPFTSIDDAQDGIDIDATFLQSRIEGAFMVDEDEQSVQALLAFEPAVYVFMSDKDVYNLKNLLKDHLQ</sequence>
<dbReference type="Gene3D" id="3.40.1190.10">
    <property type="entry name" value="Mur-like, catalytic domain"/>
    <property type="match status" value="1"/>
</dbReference>
<dbReference type="EC" id="6.3.2.8" evidence="3 14"/>
<evidence type="ECO:0000259" key="15">
    <source>
        <dbReference type="Pfam" id="PF01225"/>
    </source>
</evidence>
<evidence type="ECO:0000259" key="16">
    <source>
        <dbReference type="Pfam" id="PF02875"/>
    </source>
</evidence>
<dbReference type="KEGG" id="erl:AOC36_05535"/>
<organism evidence="18 19">
    <name type="scientific">Erysipelothrix larvae</name>
    <dbReference type="NCBI Taxonomy" id="1514105"/>
    <lineage>
        <taxon>Bacteria</taxon>
        <taxon>Bacillati</taxon>
        <taxon>Bacillota</taxon>
        <taxon>Erysipelotrichia</taxon>
        <taxon>Erysipelotrichales</taxon>
        <taxon>Erysipelotrichaceae</taxon>
        <taxon>Erysipelothrix</taxon>
    </lineage>
</organism>